<reference evidence="3" key="1">
    <citation type="journal article" date="2014" name="Int. J. Syst. Evol. Microbiol.">
        <title>Complete genome sequence of Corynebacterium casei LMG S-19264T (=DSM 44701T), isolated from a smear-ripened cheese.</title>
        <authorList>
            <consortium name="US DOE Joint Genome Institute (JGI-PGF)"/>
            <person name="Walter F."/>
            <person name="Albersmeier A."/>
            <person name="Kalinowski J."/>
            <person name="Ruckert C."/>
        </authorList>
    </citation>
    <scope>NUCLEOTIDE SEQUENCE</scope>
    <source>
        <strain evidence="3">JCM 4059</strain>
    </source>
</reference>
<proteinExistence type="predicted"/>
<feature type="signal peptide" evidence="2">
    <location>
        <begin position="1"/>
        <end position="27"/>
    </location>
</feature>
<feature type="region of interest" description="Disordered" evidence="1">
    <location>
        <begin position="73"/>
        <end position="123"/>
    </location>
</feature>
<evidence type="ECO:0000256" key="1">
    <source>
        <dbReference type="SAM" id="MobiDB-lite"/>
    </source>
</evidence>
<sequence>MRRISIALAAVLVAGAAALSPAAVAQAAPSGRVPADNQPPWPYADCLKAAKQHKESPKYARWHCDELVKKGWIKPPLPSDRLQPSEASKASKPSKPSKHAKAAKPAKHHKHPHRTRHSSTSRH</sequence>
<dbReference type="AlphaFoldDB" id="A0A919EG05"/>
<feature type="compositionally biased region" description="Basic residues" evidence="1">
    <location>
        <begin position="95"/>
        <end position="123"/>
    </location>
</feature>
<comment type="caution">
    <text evidence="3">The sequence shown here is derived from an EMBL/GenBank/DDBJ whole genome shotgun (WGS) entry which is preliminary data.</text>
</comment>
<evidence type="ECO:0000313" key="3">
    <source>
        <dbReference type="EMBL" id="GHF67557.1"/>
    </source>
</evidence>
<reference evidence="3" key="2">
    <citation type="submission" date="2020-09" db="EMBL/GenBank/DDBJ databases">
        <authorList>
            <person name="Sun Q."/>
            <person name="Ohkuma M."/>
        </authorList>
    </citation>
    <scope>NUCLEOTIDE SEQUENCE</scope>
    <source>
        <strain evidence="3">JCM 4059</strain>
    </source>
</reference>
<gene>
    <name evidence="3" type="ORF">GCM10010218_56300</name>
</gene>
<dbReference type="Proteomes" id="UP000638313">
    <property type="component" value="Unassembled WGS sequence"/>
</dbReference>
<protein>
    <submittedName>
        <fullName evidence="3">Uncharacterized protein</fullName>
    </submittedName>
</protein>
<keyword evidence="4" id="KW-1185">Reference proteome</keyword>
<evidence type="ECO:0000313" key="4">
    <source>
        <dbReference type="Proteomes" id="UP000638313"/>
    </source>
</evidence>
<feature type="chain" id="PRO_5037087951" evidence="2">
    <location>
        <begin position="28"/>
        <end position="123"/>
    </location>
</feature>
<dbReference type="EMBL" id="BNBD01000016">
    <property type="protein sequence ID" value="GHF67557.1"/>
    <property type="molecule type" value="Genomic_DNA"/>
</dbReference>
<accession>A0A919EG05</accession>
<evidence type="ECO:0000256" key="2">
    <source>
        <dbReference type="SAM" id="SignalP"/>
    </source>
</evidence>
<name>A0A919EG05_9ACTN</name>
<organism evidence="3 4">
    <name type="scientific">Streptomyces mashuensis</name>
    <dbReference type="NCBI Taxonomy" id="33904"/>
    <lineage>
        <taxon>Bacteria</taxon>
        <taxon>Bacillati</taxon>
        <taxon>Actinomycetota</taxon>
        <taxon>Actinomycetes</taxon>
        <taxon>Kitasatosporales</taxon>
        <taxon>Streptomycetaceae</taxon>
        <taxon>Streptomyces</taxon>
    </lineage>
</organism>
<keyword evidence="2" id="KW-0732">Signal</keyword>